<dbReference type="GeneID" id="63845432"/>
<dbReference type="Proteomes" id="UP000800039">
    <property type="component" value="Unassembled WGS sequence"/>
</dbReference>
<keyword evidence="2" id="KW-1185">Reference proteome</keyword>
<evidence type="ECO:0000313" key="2">
    <source>
        <dbReference type="Proteomes" id="UP000800039"/>
    </source>
</evidence>
<comment type="caution">
    <text evidence="1">The sequence shown here is derived from an EMBL/GenBank/DDBJ whole genome shotgun (WGS) entry which is preliminary data.</text>
</comment>
<gene>
    <name evidence="1" type="ORF">K460DRAFT_277417</name>
</gene>
<reference evidence="1" key="1">
    <citation type="submission" date="2020-01" db="EMBL/GenBank/DDBJ databases">
        <authorList>
            <consortium name="DOE Joint Genome Institute"/>
            <person name="Haridas S."/>
            <person name="Albert R."/>
            <person name="Binder M."/>
            <person name="Bloem J."/>
            <person name="Labutti K."/>
            <person name="Salamov A."/>
            <person name="Andreopoulos B."/>
            <person name="Baker S.E."/>
            <person name="Barry K."/>
            <person name="Bills G."/>
            <person name="Bluhm B.H."/>
            <person name="Cannon C."/>
            <person name="Castanera R."/>
            <person name="Culley D.E."/>
            <person name="Daum C."/>
            <person name="Ezra D."/>
            <person name="Gonzalez J.B."/>
            <person name="Henrissat B."/>
            <person name="Kuo A."/>
            <person name="Liang C."/>
            <person name="Lipzen A."/>
            <person name="Lutzoni F."/>
            <person name="Magnuson J."/>
            <person name="Mondo S."/>
            <person name="Nolan M."/>
            <person name="Ohm R."/>
            <person name="Pangilinan J."/>
            <person name="Park H.-J."/>
            <person name="Ramirez L."/>
            <person name="Alfaro M."/>
            <person name="Sun H."/>
            <person name="Tritt A."/>
            <person name="Yoshinaga Y."/>
            <person name="Zwiers L.-H."/>
            <person name="Turgeon B.G."/>
            <person name="Goodwin S.B."/>
            <person name="Spatafora J.W."/>
            <person name="Crous P.W."/>
            <person name="Grigoriev I.V."/>
        </authorList>
    </citation>
    <scope>NUCLEOTIDE SEQUENCE</scope>
    <source>
        <strain evidence="1">CBS 394.84</strain>
    </source>
</reference>
<dbReference type="AlphaFoldDB" id="A0A9P4GK59"/>
<proteinExistence type="predicted"/>
<name>A0A9P4GK59_9PLEO</name>
<accession>A0A9P4GK59</accession>
<dbReference type="EMBL" id="ML976615">
    <property type="protein sequence ID" value="KAF1847798.1"/>
    <property type="molecule type" value="Genomic_DNA"/>
</dbReference>
<dbReference type="OrthoDB" id="4521980at2759"/>
<evidence type="ECO:0000313" key="1">
    <source>
        <dbReference type="EMBL" id="KAF1847798.1"/>
    </source>
</evidence>
<protein>
    <submittedName>
        <fullName evidence="1">Uncharacterized protein</fullName>
    </submittedName>
</protein>
<dbReference type="RefSeq" id="XP_040790361.1">
    <property type="nucleotide sequence ID" value="XM_040928179.1"/>
</dbReference>
<feature type="non-terminal residue" evidence="1">
    <location>
        <position position="1"/>
    </location>
</feature>
<organism evidence="1 2">
    <name type="scientific">Cucurbitaria berberidis CBS 394.84</name>
    <dbReference type="NCBI Taxonomy" id="1168544"/>
    <lineage>
        <taxon>Eukaryota</taxon>
        <taxon>Fungi</taxon>
        <taxon>Dikarya</taxon>
        <taxon>Ascomycota</taxon>
        <taxon>Pezizomycotina</taxon>
        <taxon>Dothideomycetes</taxon>
        <taxon>Pleosporomycetidae</taxon>
        <taxon>Pleosporales</taxon>
        <taxon>Pleosporineae</taxon>
        <taxon>Cucurbitariaceae</taxon>
        <taxon>Cucurbitaria</taxon>
    </lineage>
</organism>
<sequence length="50" mass="5570">NKGEIRISEEQAKTEVVIITTSLLECDSDTLADYDVLDLRNHPAAQIRAN</sequence>